<feature type="transmembrane region" description="Helical" evidence="6">
    <location>
        <begin position="12"/>
        <end position="32"/>
    </location>
</feature>
<dbReference type="eggNOG" id="COG5278">
    <property type="taxonomic scope" value="Bacteria"/>
</dbReference>
<keyword evidence="11" id="KW-1185">Reference proteome</keyword>
<dbReference type="SUPFAM" id="SSF158472">
    <property type="entry name" value="HAMP domain-like"/>
    <property type="match status" value="1"/>
</dbReference>
<keyword evidence="2" id="KW-0145">Chemotaxis</keyword>
<reference evidence="11" key="1">
    <citation type="journal article" date="2011" name="J. Bacteriol.">
        <title>Genome sequences of eight morphologically diverse alphaproteobacteria.</title>
        <authorList>
            <consortium name="US DOE Joint Genome Institute"/>
            <person name="Brown P.J."/>
            <person name="Kysela D.T."/>
            <person name="Buechlein A."/>
            <person name="Hemmerich C."/>
            <person name="Brun Y.V."/>
        </authorList>
    </citation>
    <scope>NUCLEOTIDE SEQUENCE [LARGE SCALE GENOMIC DNA]</scope>
    <source>
        <strain evidence="11">ATCC 15264 / DSM 4735 / LMG 14903 / NBRC 16000 / CB 81</strain>
    </source>
</reference>
<dbReference type="PANTHER" id="PTHR43531">
    <property type="entry name" value="PROTEIN ICFG"/>
    <property type="match status" value="1"/>
</dbReference>
<dbReference type="GO" id="GO:0007165">
    <property type="term" value="P:signal transduction"/>
    <property type="evidence" value="ECO:0007669"/>
    <property type="project" value="UniProtKB-KW"/>
</dbReference>
<protein>
    <submittedName>
        <fullName evidence="10">Methyl-accepting chemotaxis sensory transducer with Pas/Pac sensor</fullName>
    </submittedName>
</protein>
<keyword evidence="6" id="KW-1133">Transmembrane helix</keyword>
<dbReference type="CDD" id="cd11386">
    <property type="entry name" value="MCP_signal"/>
    <property type="match status" value="1"/>
</dbReference>
<dbReference type="NCBIfam" id="TIGR00229">
    <property type="entry name" value="sensory_box"/>
    <property type="match status" value="1"/>
</dbReference>
<dbReference type="Gene3D" id="3.30.450.20">
    <property type="entry name" value="PAS domain"/>
    <property type="match status" value="1"/>
</dbReference>
<feature type="domain" description="HAMP" evidence="9">
    <location>
        <begin position="405"/>
        <end position="457"/>
    </location>
</feature>
<feature type="domain" description="Methyl-accepting transducer" evidence="7">
    <location>
        <begin position="462"/>
        <end position="691"/>
    </location>
</feature>
<keyword evidence="6" id="KW-0472">Membrane</keyword>
<feature type="domain" description="HAMP" evidence="9">
    <location>
        <begin position="213"/>
        <end position="266"/>
    </location>
</feature>
<evidence type="ECO:0000313" key="10">
    <source>
        <dbReference type="EMBL" id="ADL00429.1"/>
    </source>
</evidence>
<evidence type="ECO:0000256" key="6">
    <source>
        <dbReference type="SAM" id="Phobius"/>
    </source>
</evidence>
<dbReference type="eggNOG" id="COG0840">
    <property type="taxonomic scope" value="Bacteria"/>
</dbReference>
<feature type="transmembrane region" description="Helical" evidence="6">
    <location>
        <begin position="191"/>
        <end position="211"/>
    </location>
</feature>
<dbReference type="Pfam" id="PF08447">
    <property type="entry name" value="PAS_3"/>
    <property type="match status" value="1"/>
</dbReference>
<dbReference type="Gene3D" id="1.10.287.950">
    <property type="entry name" value="Methyl-accepting chemotaxis protein"/>
    <property type="match status" value="1"/>
</dbReference>
<dbReference type="InterPro" id="IPR004090">
    <property type="entry name" value="Chemotax_Me-accpt_rcpt"/>
</dbReference>
<sequence length="764" mass="81013">MNFSNWKISRKLAAGFGFLALVTALFGGFAVFELRNIETARATLEAETASAGSLRQARFYLARQENAFRGFLLSGDRYYMERLASHRENFEKNAAAAIEAYPHPLSAEVQTGFDTATAASTAWYRLVEAEGNRILAGGDRGAAASFVGRDGPSDAAIGPAEDAIDGLVDNVVALREATNVHLTEAVQRATIALIIGAILSAIAAVVIGLMMTRAISKPLVSLTDVMDKLAAGNMTVEVGNLQRRDEIGSMSRAVQIFKEQGIALESSSIAVRDGQNMMVGANQAMGIVEFDLSGNVIKANENFLKIMGYSLAEVQGRHHRTFCDRDYAASSEYADMWRRLAAGEGVSDRFTRYAKDGRKVILDGRYNPIVGADGKPYKIVKFASDQTALELEREERAERDAIAVREQAEIVNETAAGLSALAAGDLAHRITRTFPGEYARLQVDFNAAMDKLEEAMGVIGTNASAMQSGAGEISQAADDLSRRTEQQAATLEETAAALDEITATVKRTAEGAERAGTVVVGAKAAAEQSGVVVGRAVAAMGEIERSSDQISQIIGVIDEIAFQTNLLALNAGVEAARAGDAGRGFAVVASEVRALAQRSAEAAKEIKTLIAASSGHVKDGVGLVGETGQALTAIVERVSEINGLMAEITASAHEQATALSQVNTAVNQMDQTTQQNAAMVEQSTAASHNLSQEAEELAILVGKFHVSEDGRAPARAARAKPNAVRQAQSRIADFARQSAPVPVRRAAGGGAALAQSNEPQWEHF</sequence>
<evidence type="ECO:0000256" key="3">
    <source>
        <dbReference type="ARBA" id="ARBA00029447"/>
    </source>
</evidence>
<dbReference type="Pfam" id="PF00015">
    <property type="entry name" value="MCPsignal"/>
    <property type="match status" value="1"/>
</dbReference>
<feature type="region of interest" description="Disordered" evidence="5">
    <location>
        <begin position="739"/>
        <end position="764"/>
    </location>
</feature>
<dbReference type="SMART" id="SM00283">
    <property type="entry name" value="MA"/>
    <property type="match status" value="1"/>
</dbReference>
<name>D9QNZ6_BRESC</name>
<feature type="domain" description="PAS" evidence="8">
    <location>
        <begin position="287"/>
        <end position="317"/>
    </location>
</feature>
<accession>D9QNZ6</accession>
<dbReference type="GO" id="GO:0005886">
    <property type="term" value="C:plasma membrane"/>
    <property type="evidence" value="ECO:0007669"/>
    <property type="project" value="TreeGrafter"/>
</dbReference>
<dbReference type="SUPFAM" id="SSF55785">
    <property type="entry name" value="PYP-like sensor domain (PAS domain)"/>
    <property type="match status" value="1"/>
</dbReference>
<dbReference type="HOGENOM" id="CLU_000445_107_20_5"/>
<dbReference type="KEGG" id="bsb:Bresu_1117"/>
<dbReference type="CDD" id="cd00130">
    <property type="entry name" value="PAS"/>
    <property type="match status" value="1"/>
</dbReference>
<dbReference type="Gene3D" id="6.10.340.10">
    <property type="match status" value="1"/>
</dbReference>
<dbReference type="InterPro" id="IPR003660">
    <property type="entry name" value="HAMP_dom"/>
</dbReference>
<evidence type="ECO:0000259" key="9">
    <source>
        <dbReference type="PROSITE" id="PS50885"/>
    </source>
</evidence>
<dbReference type="PROSITE" id="PS50111">
    <property type="entry name" value="CHEMOTAXIS_TRANSDUC_2"/>
    <property type="match status" value="1"/>
</dbReference>
<dbReference type="EMBL" id="CP002102">
    <property type="protein sequence ID" value="ADL00429.1"/>
    <property type="molecule type" value="Genomic_DNA"/>
</dbReference>
<dbReference type="Proteomes" id="UP000002696">
    <property type="component" value="Chromosome"/>
</dbReference>
<dbReference type="GO" id="GO:0004888">
    <property type="term" value="F:transmembrane signaling receptor activity"/>
    <property type="evidence" value="ECO:0007669"/>
    <property type="project" value="InterPro"/>
</dbReference>
<proteinExistence type="inferred from homology"/>
<dbReference type="InParanoid" id="D9QNZ6"/>
<gene>
    <name evidence="10" type="ordered locus">Bresu_1117</name>
</gene>
<dbReference type="PROSITE" id="PS50885">
    <property type="entry name" value="HAMP"/>
    <property type="match status" value="2"/>
</dbReference>
<evidence type="ECO:0000256" key="5">
    <source>
        <dbReference type="SAM" id="MobiDB-lite"/>
    </source>
</evidence>
<dbReference type="InterPro" id="IPR051310">
    <property type="entry name" value="MCP_chemotaxis"/>
</dbReference>
<comment type="subcellular location">
    <subcellularLocation>
        <location evidence="1">Membrane</location>
    </subcellularLocation>
</comment>
<dbReference type="CDD" id="cd06225">
    <property type="entry name" value="HAMP"/>
    <property type="match status" value="1"/>
</dbReference>
<dbReference type="InterPro" id="IPR035965">
    <property type="entry name" value="PAS-like_dom_sf"/>
</dbReference>
<dbReference type="eggNOG" id="COG5002">
    <property type="taxonomic scope" value="Bacteria"/>
</dbReference>
<organism evidence="10 11">
    <name type="scientific">Brevundimonas subvibrioides (strain ATCC 15264 / DSM 4735 / LMG 14903 / NBRC 16000 / CB 81)</name>
    <name type="common">Caulobacter subvibrioides</name>
    <dbReference type="NCBI Taxonomy" id="633149"/>
    <lineage>
        <taxon>Bacteria</taxon>
        <taxon>Pseudomonadati</taxon>
        <taxon>Pseudomonadota</taxon>
        <taxon>Alphaproteobacteria</taxon>
        <taxon>Caulobacterales</taxon>
        <taxon>Caulobacteraceae</taxon>
        <taxon>Brevundimonas</taxon>
    </lineage>
</organism>
<dbReference type="RefSeq" id="WP_013268532.1">
    <property type="nucleotide sequence ID" value="NC_014375.1"/>
</dbReference>
<evidence type="ECO:0000259" key="8">
    <source>
        <dbReference type="PROSITE" id="PS50112"/>
    </source>
</evidence>
<dbReference type="InterPro" id="IPR013655">
    <property type="entry name" value="PAS_fold_3"/>
</dbReference>
<keyword evidence="4" id="KW-0807">Transducer</keyword>
<dbReference type="PANTHER" id="PTHR43531:SF11">
    <property type="entry name" value="METHYL-ACCEPTING CHEMOTAXIS PROTEIN 3"/>
    <property type="match status" value="1"/>
</dbReference>
<dbReference type="Pfam" id="PF00672">
    <property type="entry name" value="HAMP"/>
    <property type="match status" value="2"/>
</dbReference>
<evidence type="ECO:0000256" key="1">
    <source>
        <dbReference type="ARBA" id="ARBA00004370"/>
    </source>
</evidence>
<comment type="similarity">
    <text evidence="3">Belongs to the methyl-accepting chemotaxis (MCP) protein family.</text>
</comment>
<dbReference type="GO" id="GO:0006935">
    <property type="term" value="P:chemotaxis"/>
    <property type="evidence" value="ECO:0007669"/>
    <property type="project" value="UniProtKB-KW"/>
</dbReference>
<evidence type="ECO:0000256" key="2">
    <source>
        <dbReference type="ARBA" id="ARBA00022500"/>
    </source>
</evidence>
<keyword evidence="6" id="KW-0812">Transmembrane</keyword>
<dbReference type="FunFam" id="1.10.287.950:FF:000001">
    <property type="entry name" value="Methyl-accepting chemotaxis sensory transducer"/>
    <property type="match status" value="1"/>
</dbReference>
<evidence type="ECO:0000256" key="4">
    <source>
        <dbReference type="PROSITE-ProRule" id="PRU00284"/>
    </source>
</evidence>
<dbReference type="InterPro" id="IPR000014">
    <property type="entry name" value="PAS"/>
</dbReference>
<dbReference type="STRING" id="633149.Bresu_1117"/>
<feature type="compositionally biased region" description="Polar residues" evidence="5">
    <location>
        <begin position="754"/>
        <end position="764"/>
    </location>
</feature>
<evidence type="ECO:0000313" key="11">
    <source>
        <dbReference type="Proteomes" id="UP000002696"/>
    </source>
</evidence>
<dbReference type="FunCoup" id="D9QNZ6">
    <property type="interactions" value="195"/>
</dbReference>
<dbReference type="InterPro" id="IPR004089">
    <property type="entry name" value="MCPsignal_dom"/>
</dbReference>
<dbReference type="AlphaFoldDB" id="D9QNZ6"/>
<dbReference type="SUPFAM" id="SSF58104">
    <property type="entry name" value="Methyl-accepting chemotaxis protein (MCP) signaling domain"/>
    <property type="match status" value="1"/>
</dbReference>
<evidence type="ECO:0000259" key="7">
    <source>
        <dbReference type="PROSITE" id="PS50111"/>
    </source>
</evidence>
<dbReference type="PRINTS" id="PR00260">
    <property type="entry name" value="CHEMTRNSDUCR"/>
</dbReference>
<dbReference type="SMART" id="SM00304">
    <property type="entry name" value="HAMP"/>
    <property type="match status" value="2"/>
</dbReference>
<dbReference type="PROSITE" id="PS50112">
    <property type="entry name" value="PAS"/>
    <property type="match status" value="1"/>
</dbReference>